<keyword evidence="4" id="KW-0862">Zinc</keyword>
<dbReference type="Gene3D" id="3.40.630.10">
    <property type="entry name" value="Zn peptidases"/>
    <property type="match status" value="1"/>
</dbReference>
<dbReference type="InterPro" id="IPR055438">
    <property type="entry name" value="AstE_AspA_cat"/>
</dbReference>
<gene>
    <name evidence="6" type="ORF">RD110_25125</name>
</gene>
<dbReference type="GO" id="GO:0005829">
    <property type="term" value="C:cytosol"/>
    <property type="evidence" value="ECO:0007669"/>
    <property type="project" value="TreeGrafter"/>
</dbReference>
<evidence type="ECO:0000313" key="7">
    <source>
        <dbReference type="Proteomes" id="UP000186609"/>
    </source>
</evidence>
<dbReference type="Pfam" id="PF24827">
    <property type="entry name" value="AstE_AspA_cat"/>
    <property type="match status" value="1"/>
</dbReference>
<dbReference type="GO" id="GO:0016788">
    <property type="term" value="F:hydrolase activity, acting on ester bonds"/>
    <property type="evidence" value="ECO:0007669"/>
    <property type="project" value="InterPro"/>
</dbReference>
<sequence>MKPVNGARVSLSFELPAPDITRWRAGNTGTEGVWRSDSGQPGRTVMVTALIHGNELCGAWALKGLLEAGVRPRRGVLMLAFCNLAAFDRFDPARHDAARFVDEDMNRQWIPERLLDANTQERRRAAALRPFVEAADWLLDLHSMHEPSAPLSLTGPSMRNVALARQMRAPEHVVIDAGHKDGVRMRDFGRFAHADAVEDNGTRSLLIECGFHGEHASRTVAQDQCVRFLEAAGTLDEGDAASLLPGWRQPDAPRQWALEVTGPVVARSANFRFKEAYTGLEVIAKAGTVIGDNDGEPVCTPYDDCVLVMPSTRQARAGVTVVRFATRRAL</sequence>
<reference evidence="6 7" key="1">
    <citation type="submission" date="2017-01" db="EMBL/GenBank/DDBJ databases">
        <authorList>
            <person name="Mah S.A."/>
            <person name="Swanson W.J."/>
            <person name="Moy G.W."/>
            <person name="Vacquier V.D."/>
        </authorList>
    </citation>
    <scope>NUCLEOTIDE SEQUENCE [LARGE SCALE GENOMIC DNA]</scope>
    <source>
        <strain evidence="6 7">DCY110</strain>
    </source>
</reference>
<dbReference type="SUPFAM" id="SSF53187">
    <property type="entry name" value="Zn-dependent exopeptidases"/>
    <property type="match status" value="1"/>
</dbReference>
<keyword evidence="7" id="KW-1185">Reference proteome</keyword>
<keyword evidence="2" id="KW-0479">Metal-binding</keyword>
<dbReference type="STRING" id="1842727.RD110_25125"/>
<comment type="cofactor">
    <cofactor evidence="1">
        <name>Zn(2+)</name>
        <dbReference type="ChEBI" id="CHEBI:29105"/>
    </cofactor>
</comment>
<accession>A0A1P8K264</accession>
<dbReference type="GO" id="GO:0046872">
    <property type="term" value="F:metal ion binding"/>
    <property type="evidence" value="ECO:0007669"/>
    <property type="project" value="UniProtKB-KW"/>
</dbReference>
<dbReference type="EMBL" id="CP019236">
    <property type="protein sequence ID" value="APW40079.1"/>
    <property type="molecule type" value="Genomic_DNA"/>
</dbReference>
<dbReference type="InterPro" id="IPR050178">
    <property type="entry name" value="AspA/AstE_fam"/>
</dbReference>
<dbReference type="PANTHER" id="PTHR15162">
    <property type="entry name" value="ASPARTOACYLASE"/>
    <property type="match status" value="1"/>
</dbReference>
<dbReference type="AlphaFoldDB" id="A0A1P8K264"/>
<evidence type="ECO:0000259" key="5">
    <source>
        <dbReference type="Pfam" id="PF24827"/>
    </source>
</evidence>
<proteinExistence type="predicted"/>
<name>A0A1P8K264_9BURK</name>
<evidence type="ECO:0000256" key="3">
    <source>
        <dbReference type="ARBA" id="ARBA00022801"/>
    </source>
</evidence>
<protein>
    <submittedName>
        <fullName evidence="6">Succinylglutamate desuccinylase</fullName>
    </submittedName>
</protein>
<dbReference type="Proteomes" id="UP000186609">
    <property type="component" value="Chromosome"/>
</dbReference>
<dbReference type="RefSeq" id="WP_076203304.1">
    <property type="nucleotide sequence ID" value="NZ_CP019236.1"/>
</dbReference>
<organism evidence="6 7">
    <name type="scientific">Rhodoferax koreensis</name>
    <dbReference type="NCBI Taxonomy" id="1842727"/>
    <lineage>
        <taxon>Bacteria</taxon>
        <taxon>Pseudomonadati</taxon>
        <taxon>Pseudomonadota</taxon>
        <taxon>Betaproteobacteria</taxon>
        <taxon>Burkholderiales</taxon>
        <taxon>Comamonadaceae</taxon>
        <taxon>Rhodoferax</taxon>
    </lineage>
</organism>
<evidence type="ECO:0000256" key="4">
    <source>
        <dbReference type="ARBA" id="ARBA00022833"/>
    </source>
</evidence>
<dbReference type="OrthoDB" id="6794856at2"/>
<dbReference type="PANTHER" id="PTHR15162:SF7">
    <property type="entry name" value="SUCCINYLGLUTAMATE DESUCCINYLASE"/>
    <property type="match status" value="1"/>
</dbReference>
<evidence type="ECO:0000256" key="2">
    <source>
        <dbReference type="ARBA" id="ARBA00022723"/>
    </source>
</evidence>
<evidence type="ECO:0000313" key="6">
    <source>
        <dbReference type="EMBL" id="APW40079.1"/>
    </source>
</evidence>
<feature type="domain" description="Succinylglutamate desuccinylase/Aspartoacylase catalytic" evidence="5">
    <location>
        <begin position="41"/>
        <end position="148"/>
    </location>
</feature>
<keyword evidence="3" id="KW-0378">Hydrolase</keyword>
<dbReference type="KEGG" id="rhy:RD110_25125"/>
<evidence type="ECO:0000256" key="1">
    <source>
        <dbReference type="ARBA" id="ARBA00001947"/>
    </source>
</evidence>